<comment type="caution">
    <text evidence="2">The sequence shown here is derived from an EMBL/GenBank/DDBJ whole genome shotgun (WGS) entry which is preliminary data.</text>
</comment>
<proteinExistence type="predicted"/>
<evidence type="ECO:0000313" key="2">
    <source>
        <dbReference type="EMBL" id="MFB9571460.1"/>
    </source>
</evidence>
<evidence type="ECO:0000256" key="1">
    <source>
        <dbReference type="SAM" id="MobiDB-lite"/>
    </source>
</evidence>
<dbReference type="EMBL" id="JBHMCG010000015">
    <property type="protein sequence ID" value="MFB9571460.1"/>
    <property type="molecule type" value="Genomic_DNA"/>
</dbReference>
<accession>A0ABV5R0U0</accession>
<gene>
    <name evidence="2" type="ORF">ACFFTL_03685</name>
</gene>
<protein>
    <submittedName>
        <fullName evidence="2">Uncharacterized protein</fullName>
    </submittedName>
</protein>
<reference evidence="2 3" key="1">
    <citation type="submission" date="2024-09" db="EMBL/GenBank/DDBJ databases">
        <authorList>
            <person name="Sun Q."/>
            <person name="Mori K."/>
        </authorList>
    </citation>
    <scope>NUCLEOTIDE SEQUENCE [LARGE SCALE GENOMIC DNA]</scope>
    <source>
        <strain evidence="2 3">JCM 3331</strain>
    </source>
</reference>
<sequence>MSDQYDYSPESGAGGDGADDFEYDGADAGFDGYSEYPDGRSDS</sequence>
<evidence type="ECO:0000313" key="3">
    <source>
        <dbReference type="Proteomes" id="UP001589710"/>
    </source>
</evidence>
<name>A0ABV5R0U0_9ACTN</name>
<organism evidence="2 3">
    <name type="scientific">Streptomyces yanii</name>
    <dbReference type="NCBI Taxonomy" id="78510"/>
    <lineage>
        <taxon>Bacteria</taxon>
        <taxon>Bacillati</taxon>
        <taxon>Actinomycetota</taxon>
        <taxon>Actinomycetes</taxon>
        <taxon>Kitasatosporales</taxon>
        <taxon>Streptomycetaceae</taxon>
        <taxon>Streptomyces</taxon>
    </lineage>
</organism>
<keyword evidence="3" id="KW-1185">Reference proteome</keyword>
<dbReference type="RefSeq" id="WP_266982518.1">
    <property type="nucleotide sequence ID" value="NZ_BAAAXD010000030.1"/>
</dbReference>
<dbReference type="Proteomes" id="UP001589710">
    <property type="component" value="Unassembled WGS sequence"/>
</dbReference>
<feature type="region of interest" description="Disordered" evidence="1">
    <location>
        <begin position="1"/>
        <end position="43"/>
    </location>
</feature>